<name>A0A5S6QA14_TRIMR</name>
<protein>
    <submittedName>
        <fullName evidence="2">Uncharacterized protein</fullName>
    </submittedName>
</protein>
<organism evidence="1 2">
    <name type="scientific">Trichuris muris</name>
    <name type="common">Mouse whipworm</name>
    <dbReference type="NCBI Taxonomy" id="70415"/>
    <lineage>
        <taxon>Eukaryota</taxon>
        <taxon>Metazoa</taxon>
        <taxon>Ecdysozoa</taxon>
        <taxon>Nematoda</taxon>
        <taxon>Enoplea</taxon>
        <taxon>Dorylaimia</taxon>
        <taxon>Trichinellida</taxon>
        <taxon>Trichuridae</taxon>
        <taxon>Trichuris</taxon>
    </lineage>
</organism>
<keyword evidence="1" id="KW-1185">Reference proteome</keyword>
<reference evidence="2" key="1">
    <citation type="submission" date="2019-12" db="UniProtKB">
        <authorList>
            <consortium name="WormBaseParasite"/>
        </authorList>
    </citation>
    <scope>IDENTIFICATION</scope>
</reference>
<dbReference type="Proteomes" id="UP000046395">
    <property type="component" value="Unassembled WGS sequence"/>
</dbReference>
<proteinExistence type="predicted"/>
<accession>A0A5S6QA14</accession>
<dbReference type="AlphaFoldDB" id="A0A5S6QA14"/>
<dbReference type="WBParaSite" id="TMUE_1000004028.1">
    <property type="protein sequence ID" value="TMUE_1000004028.1"/>
    <property type="gene ID" value="WBGene00288028"/>
</dbReference>
<evidence type="ECO:0000313" key="1">
    <source>
        <dbReference type="Proteomes" id="UP000046395"/>
    </source>
</evidence>
<evidence type="ECO:0000313" key="2">
    <source>
        <dbReference type="WBParaSite" id="TMUE_1000004028.1"/>
    </source>
</evidence>
<sequence>MITICDKRCGECLPVFPSLFQDDLFPLDVSRSNCAHGAIDSSFPDSSDPSHWVLDRRNCCDPTCHEVEQLCASC</sequence>